<evidence type="ECO:0000256" key="1">
    <source>
        <dbReference type="SAM" id="MobiDB-lite"/>
    </source>
</evidence>
<feature type="region of interest" description="Disordered" evidence="1">
    <location>
        <begin position="1"/>
        <end position="125"/>
    </location>
</feature>
<feature type="compositionally biased region" description="Basic and acidic residues" evidence="1">
    <location>
        <begin position="48"/>
        <end position="57"/>
    </location>
</feature>
<name>A0ABD1W736_9LAMI</name>
<sequence>MGDANKEMQRLYCKYTPTPPPPPKECNSTTGRGRLNGQTSPGEQTNWGKREEEDRACRSGRRGVSVGYGISPPGRKEKNNSVQEITQQAREEKEGSWRSGRRGVEDFNSGMKEKSEIVQEVRKEA</sequence>
<feature type="compositionally biased region" description="Polar residues" evidence="1">
    <location>
        <begin position="26"/>
        <end position="47"/>
    </location>
</feature>
<proteinExistence type="predicted"/>
<keyword evidence="3" id="KW-1185">Reference proteome</keyword>
<dbReference type="AlphaFoldDB" id="A0ABD1W736"/>
<dbReference type="EMBL" id="JBFOLJ010000004">
    <property type="protein sequence ID" value="KAL2545331.1"/>
    <property type="molecule type" value="Genomic_DNA"/>
</dbReference>
<protein>
    <submittedName>
        <fullName evidence="2">Uncharacterized protein</fullName>
    </submittedName>
</protein>
<reference evidence="3" key="1">
    <citation type="submission" date="2024-07" db="EMBL/GenBank/DDBJ databases">
        <title>Two chromosome-level genome assemblies of Korean endemic species Abeliophyllum distichum and Forsythia ovata (Oleaceae).</title>
        <authorList>
            <person name="Jang H."/>
        </authorList>
    </citation>
    <scope>NUCLEOTIDE SEQUENCE [LARGE SCALE GENOMIC DNA]</scope>
</reference>
<accession>A0ABD1W736</accession>
<gene>
    <name evidence="2" type="ORF">Fot_14564</name>
</gene>
<dbReference type="Proteomes" id="UP001604277">
    <property type="component" value="Unassembled WGS sequence"/>
</dbReference>
<evidence type="ECO:0000313" key="2">
    <source>
        <dbReference type="EMBL" id="KAL2545331.1"/>
    </source>
</evidence>
<organism evidence="2 3">
    <name type="scientific">Forsythia ovata</name>
    <dbReference type="NCBI Taxonomy" id="205694"/>
    <lineage>
        <taxon>Eukaryota</taxon>
        <taxon>Viridiplantae</taxon>
        <taxon>Streptophyta</taxon>
        <taxon>Embryophyta</taxon>
        <taxon>Tracheophyta</taxon>
        <taxon>Spermatophyta</taxon>
        <taxon>Magnoliopsida</taxon>
        <taxon>eudicotyledons</taxon>
        <taxon>Gunneridae</taxon>
        <taxon>Pentapetalae</taxon>
        <taxon>asterids</taxon>
        <taxon>lamiids</taxon>
        <taxon>Lamiales</taxon>
        <taxon>Oleaceae</taxon>
        <taxon>Forsythieae</taxon>
        <taxon>Forsythia</taxon>
    </lineage>
</organism>
<comment type="caution">
    <text evidence="2">The sequence shown here is derived from an EMBL/GenBank/DDBJ whole genome shotgun (WGS) entry which is preliminary data.</text>
</comment>
<evidence type="ECO:0000313" key="3">
    <source>
        <dbReference type="Proteomes" id="UP001604277"/>
    </source>
</evidence>
<feature type="compositionally biased region" description="Basic and acidic residues" evidence="1">
    <location>
        <begin position="111"/>
        <end position="125"/>
    </location>
</feature>